<evidence type="ECO:0000256" key="1">
    <source>
        <dbReference type="ARBA" id="ARBA00022723"/>
    </source>
</evidence>
<dbReference type="Proteomes" id="UP000887565">
    <property type="component" value="Unplaced"/>
</dbReference>
<keyword evidence="1" id="KW-0479">Metal-binding</keyword>
<dbReference type="GO" id="GO:0046872">
    <property type="term" value="F:metal ion binding"/>
    <property type="evidence" value="ECO:0007669"/>
    <property type="project" value="UniProtKB-KW"/>
</dbReference>
<name>A0A915KMG6_ROMCU</name>
<feature type="domain" description="HD" evidence="3">
    <location>
        <begin position="427"/>
        <end position="570"/>
    </location>
</feature>
<dbReference type="AlphaFoldDB" id="A0A915KMG6"/>
<dbReference type="InterPro" id="IPR006674">
    <property type="entry name" value="HD_domain"/>
</dbReference>
<organism evidence="4 5">
    <name type="scientific">Romanomermis culicivorax</name>
    <name type="common">Nematode worm</name>
    <dbReference type="NCBI Taxonomy" id="13658"/>
    <lineage>
        <taxon>Eukaryota</taxon>
        <taxon>Metazoa</taxon>
        <taxon>Ecdysozoa</taxon>
        <taxon>Nematoda</taxon>
        <taxon>Enoplea</taxon>
        <taxon>Dorylaimia</taxon>
        <taxon>Mermithida</taxon>
        <taxon>Mermithoidea</taxon>
        <taxon>Mermithidae</taxon>
        <taxon>Romanomermis</taxon>
    </lineage>
</organism>
<dbReference type="GO" id="GO:0005737">
    <property type="term" value="C:cytoplasm"/>
    <property type="evidence" value="ECO:0007669"/>
    <property type="project" value="TreeGrafter"/>
</dbReference>
<evidence type="ECO:0000313" key="4">
    <source>
        <dbReference type="Proteomes" id="UP000887565"/>
    </source>
</evidence>
<dbReference type="GO" id="GO:0002953">
    <property type="term" value="F:5'-deoxynucleotidase activity"/>
    <property type="evidence" value="ECO:0007669"/>
    <property type="project" value="InterPro"/>
</dbReference>
<dbReference type="InterPro" id="IPR008685">
    <property type="entry name" value="Centromere_Mis12"/>
</dbReference>
<reference evidence="5" key="1">
    <citation type="submission" date="2022-11" db="UniProtKB">
        <authorList>
            <consortium name="WormBaseParasite"/>
        </authorList>
    </citation>
    <scope>IDENTIFICATION</scope>
</reference>
<dbReference type="Gene3D" id="1.10.3210.10">
    <property type="entry name" value="Hypothetical protein af1432"/>
    <property type="match status" value="1"/>
</dbReference>
<dbReference type="SUPFAM" id="SSF109604">
    <property type="entry name" value="HD-domain/PDEase-like"/>
    <property type="match status" value="1"/>
</dbReference>
<dbReference type="WBParaSite" id="nRc.2.0.1.t40037-RA">
    <property type="protein sequence ID" value="nRc.2.0.1.t40037-RA"/>
    <property type="gene ID" value="nRc.2.0.1.g40037"/>
</dbReference>
<evidence type="ECO:0000256" key="2">
    <source>
        <dbReference type="ARBA" id="ARBA00022801"/>
    </source>
</evidence>
<evidence type="ECO:0000259" key="3">
    <source>
        <dbReference type="Pfam" id="PF13023"/>
    </source>
</evidence>
<sequence length="604" mass="69184">MRAFLVSKLSSTFDVDIIDERIRKLRKDAFGTFLIDFHFLEAYIQDSIFHIPNYVLLPEHEKFRGDALVSAVDEKCMTEQVEHLIKANKKTLFMNEMLRNELKEIEILHKFYDSILERIDHLEERLKNEGRRLSMSLFVRLGKAYKASFILVFFGGTERNAFDTTLSNEKKIFVRFGWRLLSAERFKLLAIGSVPFRRKRQNPGKFGKTTQKMLEMTQKICKSQEIAFGEPLNILPLNSTTTDSVNRWYSMMNNEDSVSPDDQNFTASAPKIRKLDTLSIDNSNNPASLLQTVQKGHKSSTLSTVGEKTSFAVEHVPNSCPEERKESILSIKVSKDCPENKNYVTATEGESTTFIDREKFNSVAKKEHVVPLHIDHTKRASDGSTFNQTDGDSSKLNVDLAENGKPNQSSLKDVSSMNILPFCNLLGKLKHLPRTGWLKYKLNQHPEPVAGHMYRMAILAFCLDDHMTSCNGNSKQVGDITPYCGISPEEKYRRENEAMQKISTLVPGKIGAEMYDLWREYESQSSPEANLVKQLDKFDLIAQAYEYELENQKPKYLQEFFNSTSKSIKDEPILSWSKFLLEEREKWSEEKSDVGSSSTSDDKN</sequence>
<dbReference type="GO" id="GO:0005634">
    <property type="term" value="C:nucleus"/>
    <property type="evidence" value="ECO:0007669"/>
    <property type="project" value="InterPro"/>
</dbReference>
<protein>
    <submittedName>
        <fullName evidence="5">HD domain-containing protein</fullName>
    </submittedName>
</protein>
<dbReference type="Pfam" id="PF13023">
    <property type="entry name" value="HD_3"/>
    <property type="match status" value="1"/>
</dbReference>
<accession>A0A915KMG6</accession>
<proteinExistence type="predicted"/>
<dbReference type="Pfam" id="PF05859">
    <property type="entry name" value="Mis12"/>
    <property type="match status" value="1"/>
</dbReference>
<keyword evidence="2" id="KW-0378">Hydrolase</keyword>
<dbReference type="InterPro" id="IPR039356">
    <property type="entry name" value="YfbR/HDDC2"/>
</dbReference>
<dbReference type="GO" id="GO:0000278">
    <property type="term" value="P:mitotic cell cycle"/>
    <property type="evidence" value="ECO:0007669"/>
    <property type="project" value="InterPro"/>
</dbReference>
<dbReference type="GO" id="GO:0000775">
    <property type="term" value="C:chromosome, centromeric region"/>
    <property type="evidence" value="ECO:0007669"/>
    <property type="project" value="InterPro"/>
</dbReference>
<dbReference type="PANTHER" id="PTHR11845:SF13">
    <property type="entry name" value="5'-DEOXYNUCLEOTIDASE HDDC2"/>
    <property type="match status" value="1"/>
</dbReference>
<dbReference type="PANTHER" id="PTHR11845">
    <property type="entry name" value="5'-DEOXYNUCLEOTIDASE HDDC2"/>
    <property type="match status" value="1"/>
</dbReference>
<keyword evidence="4" id="KW-1185">Reference proteome</keyword>
<evidence type="ECO:0000313" key="5">
    <source>
        <dbReference type="WBParaSite" id="nRc.2.0.1.t40037-RA"/>
    </source>
</evidence>